<gene>
    <name evidence="6" type="ORF">UFOPK1353_00222</name>
</gene>
<dbReference type="Gene3D" id="3.40.720.10">
    <property type="entry name" value="Alkaline Phosphatase, subunit A"/>
    <property type="match status" value="1"/>
</dbReference>
<organism evidence="6">
    <name type="scientific">freshwater metagenome</name>
    <dbReference type="NCBI Taxonomy" id="449393"/>
    <lineage>
        <taxon>unclassified sequences</taxon>
        <taxon>metagenomes</taxon>
        <taxon>ecological metagenomes</taxon>
    </lineage>
</organism>
<sequence length="778" mass="86460">MSQQNLPRATPKFSGEIKKVITDSKPEKLLAPKAPADAPNILLIMLDDVGFGSFGNFGGPVTTPGLDKIAKQGLRYNQFHTTALCSPTRASLLTGRNHHSVHMGGITEIANSFPGYDSAIPPESATVAQVLRMSGYSTACFGKWHLTPSWEQSPAGPFDRWPTGLGFDRFYGIMGAESSQYEPPVYDQTTPISPHVGNPDYHLTEDLADQTITWMQRQKASSPNKPFFCYFSTPAVHAPHHVPREWIDKFKGKFDNGWDELRQEIYERQLKLGVIPPETALTKRPEQIPAWSDYPERYRPIASRLMEVFAGFLAHTDAQIKRVIDALDDLEIADNTLVIYITGDNGASAEGTIHGAWSAPSFQNGVPEDPEWLLEHIDDFGTAKCENHFNVGWAWALDSPFQWMKQVASHFGGTRNAIAISWPKTIKDSGSLRTQFHHVIDIAPTIYDIAGITPPTHFNGIEQMPIHGTSMQYSFDSATKPSTHTSQYFEILGNRALYHDGWIASCFHGRLPWIRLQGFEFDGPQERWELYNVAEDFSQAIDLAKSHPEKLAELQELFDQHAKKYGIYPLRDPGSPRHGDFAVPHSLDGISKMRYTSAHIRMPESSVINIKNCSFRIAADVLLKSDDAQGVIVCQGGNMAGWSLYLDKESKPVFHYNWFGHEHTSIASSDALSKGSHKIEVSFAYDGGFGAGGNISLVVNESEVSSGRIEKTVPLVYSMSGETFDVGLDTGSAVGPYPHGFNFTDEIIGVTIERLEEPPPQILQKMREGEFRASLSTQ</sequence>
<keyword evidence="3" id="KW-0378">Hydrolase</keyword>
<evidence type="ECO:0000259" key="5">
    <source>
        <dbReference type="Pfam" id="PF00884"/>
    </source>
</evidence>
<evidence type="ECO:0000256" key="4">
    <source>
        <dbReference type="ARBA" id="ARBA00022837"/>
    </source>
</evidence>
<protein>
    <submittedName>
        <fullName evidence="6">Unannotated protein</fullName>
    </submittedName>
</protein>
<dbReference type="GO" id="GO:0016787">
    <property type="term" value="F:hydrolase activity"/>
    <property type="evidence" value="ECO:0007669"/>
    <property type="project" value="UniProtKB-KW"/>
</dbReference>
<dbReference type="PANTHER" id="PTHR42693">
    <property type="entry name" value="ARYLSULFATASE FAMILY MEMBER"/>
    <property type="match status" value="1"/>
</dbReference>
<dbReference type="InterPro" id="IPR050738">
    <property type="entry name" value="Sulfatase"/>
</dbReference>
<evidence type="ECO:0000313" key="6">
    <source>
        <dbReference type="EMBL" id="CAB4530800.1"/>
    </source>
</evidence>
<dbReference type="PROSITE" id="PS00523">
    <property type="entry name" value="SULFATASE_1"/>
    <property type="match status" value="1"/>
</dbReference>
<dbReference type="EMBL" id="CAEZSE010000020">
    <property type="protein sequence ID" value="CAB4530800.1"/>
    <property type="molecule type" value="Genomic_DNA"/>
</dbReference>
<evidence type="ECO:0000256" key="1">
    <source>
        <dbReference type="ARBA" id="ARBA00008779"/>
    </source>
</evidence>
<dbReference type="InterPro" id="IPR024607">
    <property type="entry name" value="Sulfatase_CS"/>
</dbReference>
<dbReference type="SUPFAM" id="SSF53649">
    <property type="entry name" value="Alkaline phosphatase-like"/>
    <property type="match status" value="1"/>
</dbReference>
<dbReference type="PANTHER" id="PTHR42693:SF43">
    <property type="entry name" value="BLL2667 PROTEIN"/>
    <property type="match status" value="1"/>
</dbReference>
<proteinExistence type="inferred from homology"/>
<dbReference type="CDD" id="cd16025">
    <property type="entry name" value="PAS_like"/>
    <property type="match status" value="1"/>
</dbReference>
<evidence type="ECO:0000256" key="3">
    <source>
        <dbReference type="ARBA" id="ARBA00022801"/>
    </source>
</evidence>
<keyword evidence="2" id="KW-0479">Metal-binding</keyword>
<dbReference type="GO" id="GO:0046872">
    <property type="term" value="F:metal ion binding"/>
    <property type="evidence" value="ECO:0007669"/>
    <property type="project" value="UniProtKB-KW"/>
</dbReference>
<dbReference type="InterPro" id="IPR017850">
    <property type="entry name" value="Alkaline_phosphatase_core_sf"/>
</dbReference>
<name>A0A6J6AV09_9ZZZZ</name>
<comment type="similarity">
    <text evidence="1">Belongs to the sulfatase family.</text>
</comment>
<dbReference type="Pfam" id="PF00884">
    <property type="entry name" value="Sulfatase"/>
    <property type="match status" value="1"/>
</dbReference>
<dbReference type="InterPro" id="IPR000917">
    <property type="entry name" value="Sulfatase_N"/>
</dbReference>
<keyword evidence="4" id="KW-0106">Calcium</keyword>
<reference evidence="6" key="1">
    <citation type="submission" date="2020-05" db="EMBL/GenBank/DDBJ databases">
        <authorList>
            <person name="Chiriac C."/>
            <person name="Salcher M."/>
            <person name="Ghai R."/>
            <person name="Kavagutti S V."/>
        </authorList>
    </citation>
    <scope>NUCLEOTIDE SEQUENCE</scope>
</reference>
<evidence type="ECO:0000256" key="2">
    <source>
        <dbReference type="ARBA" id="ARBA00022723"/>
    </source>
</evidence>
<accession>A0A6J6AV09</accession>
<dbReference type="AlphaFoldDB" id="A0A6J6AV09"/>
<feature type="domain" description="Sulfatase N-terminal" evidence="5">
    <location>
        <begin position="39"/>
        <end position="452"/>
    </location>
</feature>
<dbReference type="Gene3D" id="3.30.1120.10">
    <property type="match status" value="1"/>
</dbReference>